<dbReference type="GeneID" id="106463799"/>
<dbReference type="Pfam" id="PF08669">
    <property type="entry name" value="GCV_T_C"/>
    <property type="match status" value="1"/>
</dbReference>
<dbReference type="PANTHER" id="PTHR13847:SF257">
    <property type="entry name" value="FI22513P1"/>
    <property type="match status" value="1"/>
</dbReference>
<dbReference type="RefSeq" id="XP_013779320.1">
    <property type="nucleotide sequence ID" value="XM_013923866.2"/>
</dbReference>
<evidence type="ECO:0000259" key="4">
    <source>
        <dbReference type="Pfam" id="PF08669"/>
    </source>
</evidence>
<dbReference type="RefSeq" id="XP_013779319.1">
    <property type="nucleotide sequence ID" value="XM_013923865.2"/>
</dbReference>
<keyword evidence="6" id="KW-1185">Reference proteome</keyword>
<dbReference type="InterPro" id="IPR006076">
    <property type="entry name" value="FAD-dep_OxRdtase"/>
</dbReference>
<evidence type="ECO:0000313" key="8">
    <source>
        <dbReference type="RefSeq" id="XP_013779320.1"/>
    </source>
</evidence>
<dbReference type="Gene3D" id="3.30.70.1400">
    <property type="entry name" value="Aminomethyltransferase beta-barrel domains"/>
    <property type="match status" value="1"/>
</dbReference>
<protein>
    <submittedName>
        <fullName evidence="7 8">Pyruvate dehydrogenase phosphatase regulatory subunit, mitochondrial-like isoform X1</fullName>
    </submittedName>
</protein>
<dbReference type="InterPro" id="IPR032503">
    <property type="entry name" value="FAO_M"/>
</dbReference>
<dbReference type="Gene3D" id="3.30.9.10">
    <property type="entry name" value="D-Amino Acid Oxidase, subunit A, domain 2"/>
    <property type="match status" value="1"/>
</dbReference>
<dbReference type="Gene3D" id="2.40.30.110">
    <property type="entry name" value="Aminomethyltransferase beta-barrel domains"/>
    <property type="match status" value="1"/>
</dbReference>
<evidence type="ECO:0000313" key="7">
    <source>
        <dbReference type="RefSeq" id="XP_013779319.1"/>
    </source>
</evidence>
<dbReference type="SUPFAM" id="SSF101790">
    <property type="entry name" value="Aminomethyltransferase beta-barrel domain"/>
    <property type="match status" value="1"/>
</dbReference>
<dbReference type="SUPFAM" id="SSF51905">
    <property type="entry name" value="FAD/NAD(P)-binding domain"/>
    <property type="match status" value="1"/>
</dbReference>
<evidence type="ECO:0000259" key="3">
    <source>
        <dbReference type="Pfam" id="PF01571"/>
    </source>
</evidence>
<gene>
    <name evidence="7 8 9" type="primary">LOC106463799</name>
</gene>
<dbReference type="SUPFAM" id="SSF54373">
    <property type="entry name" value="FAD-linked reductases, C-terminal domain"/>
    <property type="match status" value="1"/>
</dbReference>
<feature type="domain" description="FAD dependent oxidoreductase central" evidence="5">
    <location>
        <begin position="425"/>
        <end position="479"/>
    </location>
</feature>
<evidence type="ECO:0000313" key="9">
    <source>
        <dbReference type="RefSeq" id="XP_022247106.1"/>
    </source>
</evidence>
<reference evidence="7 8" key="1">
    <citation type="submission" date="2025-05" db="UniProtKB">
        <authorList>
            <consortium name="RefSeq"/>
        </authorList>
    </citation>
    <scope>IDENTIFICATION</scope>
    <source>
        <tissue evidence="7 8">Muscle</tissue>
    </source>
</reference>
<dbReference type="InterPro" id="IPR013977">
    <property type="entry name" value="GcvT_C"/>
</dbReference>
<dbReference type="Pfam" id="PF01571">
    <property type="entry name" value="GCV_T"/>
    <property type="match status" value="1"/>
</dbReference>
<dbReference type="Gene3D" id="3.30.1360.120">
    <property type="entry name" value="Probable tRNA modification gtpase trme, domain 1"/>
    <property type="match status" value="1"/>
</dbReference>
<dbReference type="InterPro" id="IPR027266">
    <property type="entry name" value="TrmE/GcvT-like"/>
</dbReference>
<name>A0ABM1SU00_LIMPO</name>
<feature type="domain" description="FAD dependent oxidoreductase" evidence="2">
    <location>
        <begin position="64"/>
        <end position="421"/>
    </location>
</feature>
<evidence type="ECO:0000313" key="6">
    <source>
        <dbReference type="Proteomes" id="UP000694941"/>
    </source>
</evidence>
<accession>A0ABM1SU00</accession>
<dbReference type="InterPro" id="IPR006222">
    <property type="entry name" value="GCVT_N"/>
</dbReference>
<feature type="domain" description="Aminomethyltransferase C-terminal" evidence="4">
    <location>
        <begin position="789"/>
        <end position="876"/>
    </location>
</feature>
<evidence type="ECO:0000259" key="2">
    <source>
        <dbReference type="Pfam" id="PF01266"/>
    </source>
</evidence>
<dbReference type="PANTHER" id="PTHR13847">
    <property type="entry name" value="SARCOSINE DEHYDROGENASE-RELATED"/>
    <property type="match status" value="1"/>
</dbReference>
<comment type="similarity">
    <text evidence="1">Belongs to the GcvT family.</text>
</comment>
<dbReference type="SUPFAM" id="SSF103025">
    <property type="entry name" value="Folate-binding domain"/>
    <property type="match status" value="1"/>
</dbReference>
<evidence type="ECO:0000259" key="5">
    <source>
        <dbReference type="Pfam" id="PF16350"/>
    </source>
</evidence>
<dbReference type="Pfam" id="PF01266">
    <property type="entry name" value="DAO"/>
    <property type="match status" value="1"/>
</dbReference>
<sequence>MSTAMVTRFLSKVWECPYIGRTPNNSILRPYSHTRVLSRTFDIASEPIGILHDWFTSEIPKQTRVVICGGGVVGCSVAYHLAVHHNWKDVVLLEQGRLGGGTTWHGAGLLGQIKPTTIETKMCQYSIGLYKDLENRGLSTGWKGCGSLLLARTKDRMISFKRLAASAEAMNIECELLTPQGAAKISPIISTEDLEGGLWIPGDGVGDPYKCCLTLATEAKNLGVKVIEGCSVQRVLTDDHHQLKGVETNLGVISCDYFVNSGGWWARHIGRLSQPKVKVPLYPCEHHFLHTLPVKDIDPQMPVIRDYDGHFYIRENQGRYLAGGFEPISKPLDLKELPGSFKPLPEDWDQFYVLLEQMLFRIPSLAEVEVDRLCNGPESFTPDCKWIMGEAPEVKNYFVASGMKSIGIEAAGGIGKLTSDWIVSGEPATDIWDLDIRRFIGLHNNLMFLKARMREVPGMHYRLKYPFTEFETGRCLRMSPIYPRLKIAGAFFSQNMGYEKPAYFDPDTGASADTLECDRIAHTHTFHKPPWFNNVWSEYMACRERVGLLDYSSFTKLELWSPGCEVVNLLQYLCSNDVDIPIGCITHTGMQNKWGGYENDCSLVRLGENFYMLIGPTDQQMRCQTWIKRHLPMDSPVVVADVTSMYTAICVMGPRARDLMTELTDSSMTSRDFPFFTCKIMDIGLASGIKVMNLTHTGELGWVLYIPNEYALHVYDLLVDVGAKYEIKHVGYYAMRTLRIEKFYAFWGKDMDTTTTPLECGRGFRVKFDKGDFIGKDALLKQKKDGVKRRYIQLVLEDHDLHNDVWPWGGEPIYLGNKCIGLTTTTGYGFTMGKQVCLGFIQNLDSSGNPQIVTNDYILKNTFHIVIGGKFFPAKANIHSPTLSFIEYGYDSAYMATR</sequence>
<organism evidence="6 9">
    <name type="scientific">Limulus polyphemus</name>
    <name type="common">Atlantic horseshoe crab</name>
    <dbReference type="NCBI Taxonomy" id="6850"/>
    <lineage>
        <taxon>Eukaryota</taxon>
        <taxon>Metazoa</taxon>
        <taxon>Ecdysozoa</taxon>
        <taxon>Arthropoda</taxon>
        <taxon>Chelicerata</taxon>
        <taxon>Merostomata</taxon>
        <taxon>Xiphosura</taxon>
        <taxon>Limulidae</taxon>
        <taxon>Limulus</taxon>
    </lineage>
</organism>
<evidence type="ECO:0000256" key="1">
    <source>
        <dbReference type="ARBA" id="ARBA00008609"/>
    </source>
</evidence>
<dbReference type="Gene3D" id="3.50.50.60">
    <property type="entry name" value="FAD/NAD(P)-binding domain"/>
    <property type="match status" value="1"/>
</dbReference>
<dbReference type="Pfam" id="PF16350">
    <property type="entry name" value="FAO_M"/>
    <property type="match status" value="1"/>
</dbReference>
<dbReference type="InterPro" id="IPR029043">
    <property type="entry name" value="GcvT/YgfZ_C"/>
</dbReference>
<dbReference type="InterPro" id="IPR036188">
    <property type="entry name" value="FAD/NAD-bd_sf"/>
</dbReference>
<feature type="domain" description="GCVT N-terminal" evidence="3">
    <location>
        <begin position="482"/>
        <end position="770"/>
    </location>
</feature>
<dbReference type="Proteomes" id="UP000694941">
    <property type="component" value="Unplaced"/>
</dbReference>
<proteinExistence type="inferred from homology"/>
<dbReference type="RefSeq" id="XP_022247106.1">
    <property type="nucleotide sequence ID" value="XM_022391398.1"/>
</dbReference>